<dbReference type="GO" id="GO:0008202">
    <property type="term" value="P:steroid metabolic process"/>
    <property type="evidence" value="ECO:0007669"/>
    <property type="project" value="TreeGrafter"/>
</dbReference>
<name>A0A1B6CLE1_9HEMI</name>
<evidence type="ECO:0000256" key="1">
    <source>
        <dbReference type="SAM" id="Phobius"/>
    </source>
</evidence>
<evidence type="ECO:0008006" key="3">
    <source>
        <dbReference type="Google" id="ProtNLM"/>
    </source>
</evidence>
<dbReference type="InterPro" id="IPR002347">
    <property type="entry name" value="SDR_fam"/>
</dbReference>
<dbReference type="EMBL" id="GEDC01023028">
    <property type="protein sequence ID" value="JAS14270.1"/>
    <property type="molecule type" value="Transcribed_RNA"/>
</dbReference>
<dbReference type="Pfam" id="PF00106">
    <property type="entry name" value="adh_short"/>
    <property type="match status" value="1"/>
</dbReference>
<proteinExistence type="predicted"/>
<dbReference type="GO" id="GO:0016491">
    <property type="term" value="F:oxidoreductase activity"/>
    <property type="evidence" value="ECO:0007669"/>
    <property type="project" value="TreeGrafter"/>
</dbReference>
<accession>A0A1B6CLE1</accession>
<dbReference type="AlphaFoldDB" id="A0A1B6CLE1"/>
<sequence>MDDQTAFILTIQLIALTGIAGSLLLYLLCKVRTRRHTYDTEFTTLNVGTGRSVLITSCDSNFGLQLALHLTALGFRVFAGFKPADEDESDVLNCEAGRILKAKLKHREVLMSSVASGEEDGIVRGATCGSTITLALDVTREDSLHEAVNVVRRHLPAGEDGLWAVINTAGVCFKGRLELQDSSQWDTMFKVNVVGTLRTARAFLPLLRNKKGRLLNIGTNSDYNSPGMVAYNAARHAVAGANCSLRTEIGPLGVHVITLQPDFVASEKLFAKPRVVCAEGTETSLPNDRYVKHNLSVVPTYVMHIIEEALLSVAPKSTYQLIAPGSISNYVTAITERFTNQGYKNKDNGGSLY</sequence>
<evidence type="ECO:0000313" key="2">
    <source>
        <dbReference type="EMBL" id="JAS14270.1"/>
    </source>
</evidence>
<dbReference type="PANTHER" id="PTHR43313">
    <property type="entry name" value="SHORT-CHAIN DEHYDROGENASE/REDUCTASE FAMILY 9C"/>
    <property type="match status" value="1"/>
</dbReference>
<dbReference type="PRINTS" id="PR00081">
    <property type="entry name" value="GDHRDH"/>
</dbReference>
<feature type="transmembrane region" description="Helical" evidence="1">
    <location>
        <begin position="6"/>
        <end position="28"/>
    </location>
</feature>
<keyword evidence="1" id="KW-0812">Transmembrane</keyword>
<organism evidence="2">
    <name type="scientific">Clastoptera arizonana</name>
    <name type="common">Arizona spittle bug</name>
    <dbReference type="NCBI Taxonomy" id="38151"/>
    <lineage>
        <taxon>Eukaryota</taxon>
        <taxon>Metazoa</taxon>
        <taxon>Ecdysozoa</taxon>
        <taxon>Arthropoda</taxon>
        <taxon>Hexapoda</taxon>
        <taxon>Insecta</taxon>
        <taxon>Pterygota</taxon>
        <taxon>Neoptera</taxon>
        <taxon>Paraneoptera</taxon>
        <taxon>Hemiptera</taxon>
        <taxon>Auchenorrhyncha</taxon>
        <taxon>Cercopoidea</taxon>
        <taxon>Clastopteridae</taxon>
        <taxon>Clastoptera</taxon>
    </lineage>
</organism>
<keyword evidence="1" id="KW-1133">Transmembrane helix</keyword>
<dbReference type="PANTHER" id="PTHR43313:SF36">
    <property type="entry name" value="D-BETA-HYDROXYBUTYRATE DEHYDROGENASE, MITOCHONDRIAL"/>
    <property type="match status" value="1"/>
</dbReference>
<protein>
    <recommendedName>
        <fullName evidence="3">D-beta-hydroxybutyrate dehydrogenase, mitochondrial</fullName>
    </recommendedName>
</protein>
<dbReference type="SUPFAM" id="SSF51735">
    <property type="entry name" value="NAD(P)-binding Rossmann-fold domains"/>
    <property type="match status" value="1"/>
</dbReference>
<gene>
    <name evidence="2" type="ORF">g.24405</name>
</gene>
<reference evidence="2" key="1">
    <citation type="submission" date="2015-12" db="EMBL/GenBank/DDBJ databases">
        <title>De novo transcriptome assembly of four potential Pierce s Disease insect vectors from Arizona vineyards.</title>
        <authorList>
            <person name="Tassone E.E."/>
        </authorList>
    </citation>
    <scope>NUCLEOTIDE SEQUENCE</scope>
</reference>
<dbReference type="Gene3D" id="3.40.50.720">
    <property type="entry name" value="NAD(P)-binding Rossmann-like Domain"/>
    <property type="match status" value="1"/>
</dbReference>
<dbReference type="InterPro" id="IPR036291">
    <property type="entry name" value="NAD(P)-bd_dom_sf"/>
</dbReference>
<keyword evidence="1" id="KW-0472">Membrane</keyword>